<gene>
    <name evidence="1" type="ORF">IV203_000563</name>
</gene>
<reference evidence="1" key="1">
    <citation type="journal article" date="2021" name="Sci. Rep.">
        <title>Diploid genomic architecture of Nitzschia inconspicua, an elite biomass production diatom.</title>
        <authorList>
            <person name="Oliver A."/>
            <person name="Podell S."/>
            <person name="Pinowska A."/>
            <person name="Traller J.C."/>
            <person name="Smith S.R."/>
            <person name="McClure R."/>
            <person name="Beliaev A."/>
            <person name="Bohutskyi P."/>
            <person name="Hill E.A."/>
            <person name="Rabines A."/>
            <person name="Zheng H."/>
            <person name="Allen L.Z."/>
            <person name="Kuo A."/>
            <person name="Grigoriev I.V."/>
            <person name="Allen A.E."/>
            <person name="Hazlebeck D."/>
            <person name="Allen E.E."/>
        </authorList>
    </citation>
    <scope>NUCLEOTIDE SEQUENCE</scope>
    <source>
        <strain evidence="1">Hildebrandi</strain>
    </source>
</reference>
<accession>A0A9K3L5K3</accession>
<organism evidence="1 2">
    <name type="scientific">Nitzschia inconspicua</name>
    <dbReference type="NCBI Taxonomy" id="303405"/>
    <lineage>
        <taxon>Eukaryota</taxon>
        <taxon>Sar</taxon>
        <taxon>Stramenopiles</taxon>
        <taxon>Ochrophyta</taxon>
        <taxon>Bacillariophyta</taxon>
        <taxon>Bacillariophyceae</taxon>
        <taxon>Bacillariophycidae</taxon>
        <taxon>Bacillariales</taxon>
        <taxon>Bacillariaceae</taxon>
        <taxon>Nitzschia</taxon>
    </lineage>
</organism>
<sequence length="160" mass="18430">MRSPSHGGNQRILMPKEIWHSLSDDGKVAWDTLSEEDKMLIFGKSQSPKNPWMTQLHKHSQSEDVEEEFLDAFDDSPVETERLNDKPQAHNTQHSHLPSSHLATFRQYYHPKARKSVLLKPICLSHQTYLFIRVLPLPCNPSSPLLTEEPIDILRVKTAK</sequence>
<evidence type="ECO:0000313" key="2">
    <source>
        <dbReference type="Proteomes" id="UP000693970"/>
    </source>
</evidence>
<dbReference type="Proteomes" id="UP000693970">
    <property type="component" value="Unassembled WGS sequence"/>
</dbReference>
<dbReference type="AlphaFoldDB" id="A0A9K3L5K3"/>
<reference evidence="1" key="2">
    <citation type="submission" date="2021-04" db="EMBL/GenBank/DDBJ databases">
        <authorList>
            <person name="Podell S."/>
        </authorList>
    </citation>
    <scope>NUCLEOTIDE SEQUENCE</scope>
    <source>
        <strain evidence="1">Hildebrandi</strain>
    </source>
</reference>
<evidence type="ECO:0000313" key="1">
    <source>
        <dbReference type="EMBL" id="KAG7355877.1"/>
    </source>
</evidence>
<protein>
    <submittedName>
        <fullName evidence="1">Uncharacterized protein</fullName>
    </submittedName>
</protein>
<proteinExistence type="predicted"/>
<keyword evidence="2" id="KW-1185">Reference proteome</keyword>
<name>A0A9K3L5K3_9STRA</name>
<dbReference type="EMBL" id="JAGRRH010000015">
    <property type="protein sequence ID" value="KAG7355877.1"/>
    <property type="molecule type" value="Genomic_DNA"/>
</dbReference>
<comment type="caution">
    <text evidence="1">The sequence shown here is derived from an EMBL/GenBank/DDBJ whole genome shotgun (WGS) entry which is preliminary data.</text>
</comment>